<dbReference type="Pfam" id="PF00291">
    <property type="entry name" value="PALP"/>
    <property type="match status" value="1"/>
</dbReference>
<dbReference type="GO" id="GO:0016829">
    <property type="term" value="F:lyase activity"/>
    <property type="evidence" value="ECO:0007669"/>
    <property type="project" value="UniProtKB-KW"/>
</dbReference>
<proteinExistence type="predicted"/>
<dbReference type="EMBL" id="JAHBCL010000024">
    <property type="protein sequence ID" value="MBS7527745.1"/>
    <property type="molecule type" value="Genomic_DNA"/>
</dbReference>
<gene>
    <name evidence="4" type="ORF">KHM83_13760</name>
</gene>
<dbReference type="CDD" id="cd00640">
    <property type="entry name" value="Trp-synth-beta_II"/>
    <property type="match status" value="1"/>
</dbReference>
<evidence type="ECO:0000256" key="1">
    <source>
        <dbReference type="ARBA" id="ARBA00001933"/>
    </source>
</evidence>
<comment type="caution">
    <text evidence="4">The sequence shown here is derived from an EMBL/GenBank/DDBJ whole genome shotgun (WGS) entry which is preliminary data.</text>
</comment>
<dbReference type="InterPro" id="IPR050214">
    <property type="entry name" value="Cys_Synth/Cystath_Beta-Synth"/>
</dbReference>
<evidence type="ECO:0000256" key="2">
    <source>
        <dbReference type="ARBA" id="ARBA00022898"/>
    </source>
</evidence>
<keyword evidence="2" id="KW-0663">Pyridoxal phosphate</keyword>
<dbReference type="InterPro" id="IPR036052">
    <property type="entry name" value="TrpB-like_PALP_sf"/>
</dbReference>
<evidence type="ECO:0000313" key="4">
    <source>
        <dbReference type="EMBL" id="MBS7527745.1"/>
    </source>
</evidence>
<name>A0ABS5PRF2_9FIRM</name>
<feature type="domain" description="Tryptophan synthase beta chain-like PALP" evidence="3">
    <location>
        <begin position="66"/>
        <end position="374"/>
    </location>
</feature>
<keyword evidence="5" id="KW-1185">Reference proteome</keyword>
<dbReference type="InterPro" id="IPR001926">
    <property type="entry name" value="TrpB-like_PALP"/>
</dbReference>
<keyword evidence="4" id="KW-0456">Lyase</keyword>
<evidence type="ECO:0000313" key="5">
    <source>
        <dbReference type="Proteomes" id="UP000746471"/>
    </source>
</evidence>
<dbReference type="PANTHER" id="PTHR10314">
    <property type="entry name" value="CYSTATHIONINE BETA-SYNTHASE"/>
    <property type="match status" value="1"/>
</dbReference>
<organism evidence="4 5">
    <name type="scientific">Fusibacter paucivorans</name>
    <dbReference type="NCBI Taxonomy" id="76009"/>
    <lineage>
        <taxon>Bacteria</taxon>
        <taxon>Bacillati</taxon>
        <taxon>Bacillota</taxon>
        <taxon>Clostridia</taxon>
        <taxon>Eubacteriales</taxon>
        <taxon>Eubacteriales Family XII. Incertae Sedis</taxon>
        <taxon>Fusibacter</taxon>
    </lineage>
</organism>
<dbReference type="SUPFAM" id="SSF53686">
    <property type="entry name" value="Tryptophan synthase beta subunit-like PLP-dependent enzymes"/>
    <property type="match status" value="1"/>
</dbReference>
<dbReference type="Gene3D" id="3.40.50.1100">
    <property type="match status" value="2"/>
</dbReference>
<dbReference type="NCBIfam" id="NF040741">
    <property type="entry name" value="ornith_OrtB"/>
    <property type="match status" value="1"/>
</dbReference>
<evidence type="ECO:0000259" key="3">
    <source>
        <dbReference type="Pfam" id="PF00291"/>
    </source>
</evidence>
<dbReference type="Proteomes" id="UP000746471">
    <property type="component" value="Unassembled WGS sequence"/>
</dbReference>
<reference evidence="4 5" key="1">
    <citation type="submission" date="2021-05" db="EMBL/GenBank/DDBJ databases">
        <title>Fusibacter ferrireducens sp. nov., an anaerobic, sulfur- and Fe-reducing bacterium isolated from the mangrove sediment.</title>
        <authorList>
            <person name="Qiu D."/>
        </authorList>
    </citation>
    <scope>NUCLEOTIDE SEQUENCE [LARGE SCALE GENOMIC DNA]</scope>
    <source>
        <strain evidence="4 5">DSM 12116</strain>
    </source>
</reference>
<sequence>MGVSTVTNHNDNQGYDAVMKRRNEIMKRAVGIDYAAFEFDNIGFDYERMMREVGYTLSEVIAIQRSQGVGNTPMIKLNRLTELARKLSPEGMGAQLFLKDEASNPSGSFKARRAAVAVYQAKKLGYEGVVAATSGNYGAAVASQAAMQGLKCIIVQETYDSKGQGQPEIIEKARKCEAFGAEVVQLTVGPELFYQFLIILEQTGYFNASLYTPYGIAGIESLGAEIADQMMAMTGRYPDAVVCTNAGGGNLTGTARGLQKRGADATKIIGASVDLSGLHMASDRDFNRKSFTTGHTGFGLPFATMPDRSDVPRSAARPLRYMDSYVTVKQGEVFYMTEALAQLEGMERGPAGNVSLAAAFALAMTMPRSATIVVQETEYTGAGKHIQPQLSFARQNGIEIRFGHPDEEVPGNSIILPSHPSQMKARPLELVQLRKRLVENLVFATAKGGKANLSDREIAFLADESRFTKTAVEKIIFG</sequence>
<accession>A0ABS5PRF2</accession>
<protein>
    <submittedName>
        <fullName evidence="4">PLP-dependent lyase/thiolase</fullName>
    </submittedName>
</protein>
<comment type="cofactor">
    <cofactor evidence="1">
        <name>pyridoxal 5'-phosphate</name>
        <dbReference type="ChEBI" id="CHEBI:597326"/>
    </cofactor>
</comment>
<dbReference type="InterPro" id="IPR053471">
    <property type="entry name" value="AKP_thiolase_beta"/>
</dbReference>